<evidence type="ECO:0000313" key="6">
    <source>
        <dbReference type="Proteomes" id="UP000295765"/>
    </source>
</evidence>
<keyword evidence="4" id="KW-0963">Cytoplasm</keyword>
<comment type="subunit">
    <text evidence="4">Homodimer.</text>
</comment>
<dbReference type="Gene3D" id="3.40.640.10">
    <property type="entry name" value="Type I PLP-dependent aspartate aminotransferase-like (Major domain)"/>
    <property type="match status" value="1"/>
</dbReference>
<dbReference type="Proteomes" id="UP000295765">
    <property type="component" value="Unassembled WGS sequence"/>
</dbReference>
<dbReference type="InterPro" id="IPR015424">
    <property type="entry name" value="PyrdxlP-dep_Trfase"/>
</dbReference>
<comment type="subcellular location">
    <subcellularLocation>
        <location evidence="4">Cytoplasm</location>
    </subcellularLocation>
</comment>
<dbReference type="FunFam" id="3.40.640.10:FF:000004">
    <property type="entry name" value="Acetylornithine aminotransferase"/>
    <property type="match status" value="1"/>
</dbReference>
<name>A0A4R2L652_9GAMM</name>
<comment type="caution">
    <text evidence="5">The sequence shown here is derived from an EMBL/GenBank/DDBJ whole genome shotgun (WGS) entry which is preliminary data.</text>
</comment>
<dbReference type="CDD" id="cd00610">
    <property type="entry name" value="OAT_like"/>
    <property type="match status" value="1"/>
</dbReference>
<comment type="similarity">
    <text evidence="4">Belongs to the class-III pyridoxal-phosphate-dependent aminotransferase family. ArgD subfamily.</text>
</comment>
<accession>A0A4R2L652</accession>
<dbReference type="AlphaFoldDB" id="A0A4R2L652"/>
<evidence type="ECO:0000256" key="2">
    <source>
        <dbReference type="ARBA" id="ARBA00022679"/>
    </source>
</evidence>
<evidence type="ECO:0000256" key="1">
    <source>
        <dbReference type="ARBA" id="ARBA00022576"/>
    </source>
</evidence>
<keyword evidence="4" id="KW-0055">Arginine biosynthesis</keyword>
<comment type="catalytic activity">
    <reaction evidence="4">
        <text>N(2)-acetyl-L-ornithine + 2-oxoglutarate = N-acetyl-L-glutamate 5-semialdehyde + L-glutamate</text>
        <dbReference type="Rhea" id="RHEA:18049"/>
        <dbReference type="ChEBI" id="CHEBI:16810"/>
        <dbReference type="ChEBI" id="CHEBI:29123"/>
        <dbReference type="ChEBI" id="CHEBI:29985"/>
        <dbReference type="ChEBI" id="CHEBI:57805"/>
        <dbReference type="EC" id="2.6.1.11"/>
    </reaction>
</comment>
<dbReference type="PANTHER" id="PTHR11986">
    <property type="entry name" value="AMINOTRANSFERASE CLASS III"/>
    <property type="match status" value="1"/>
</dbReference>
<feature type="modified residue" description="N6-(pyridoxal phosphate)lysine" evidence="4">
    <location>
        <position position="259"/>
    </location>
</feature>
<dbReference type="PROSITE" id="PS00600">
    <property type="entry name" value="AA_TRANSFER_CLASS_3"/>
    <property type="match status" value="1"/>
</dbReference>
<dbReference type="InterPro" id="IPR015422">
    <property type="entry name" value="PyrdxlP-dep_Trfase_small"/>
</dbReference>
<dbReference type="PIRSF" id="PIRSF000521">
    <property type="entry name" value="Transaminase_4ab_Lys_Orn"/>
    <property type="match status" value="1"/>
</dbReference>
<keyword evidence="4" id="KW-0028">Amino-acid biosynthesis</keyword>
<keyword evidence="1 4" id="KW-0032">Aminotransferase</keyword>
<sequence>MKPLSPESQALVETGRRCFVPNYRPREMILDHGRGARLWDKDGNEYIDFGAGIAVSVLGHQHPALVAALTEQAHKLWHTSNVYFTEPSIRLAEELLALAPFASRAFFCNSGAEANEAAIKLARKHAADRGRAPEAREIVTFTGSFHGRTLTTVTATAQPKYQEGFEPLPGGFRYLPFNDVEAARAGITGNTCAVLVEPVQGEGGVMPAAPGFLQALRARCDEVGALLMLDEVQCGLGRTGRLFGHAWDGVAPDVVTLAKALGGGMPIGALLAAPAVAEVLGFGSHGSTFGGNPLACAAARAVLREVGSPALLAHVERQGGRLRAALTELGARHDLFSEVRGRGLMLGAVLQGAWADKATELTEHARRHGLLLLQAGPGVLRFLPPLNLTDEELDSGIARLESALESALGG</sequence>
<dbReference type="NCBIfam" id="TIGR00707">
    <property type="entry name" value="argD"/>
    <property type="match status" value="1"/>
</dbReference>
<keyword evidence="2 4" id="KW-0808">Transferase</keyword>
<protein>
    <recommendedName>
        <fullName evidence="4">Acetylornithine aminotransferase</fullName>
        <shortName evidence="4">ACOAT</shortName>
        <ecNumber evidence="4">2.6.1.11</ecNumber>
    </recommendedName>
</protein>
<feature type="binding site" evidence="4">
    <location>
        <position position="288"/>
    </location>
    <ligand>
        <name>pyridoxal 5'-phosphate</name>
        <dbReference type="ChEBI" id="CHEBI:597326"/>
    </ligand>
</feature>
<feature type="binding site" evidence="4">
    <location>
        <position position="287"/>
    </location>
    <ligand>
        <name>N(2)-acetyl-L-ornithine</name>
        <dbReference type="ChEBI" id="CHEBI:57805"/>
    </ligand>
</feature>
<reference evidence="5 6" key="1">
    <citation type="submission" date="2019-03" db="EMBL/GenBank/DDBJ databases">
        <title>Genomic Encyclopedia of Type Strains, Phase IV (KMG-IV): sequencing the most valuable type-strain genomes for metagenomic binning, comparative biology and taxonomic classification.</title>
        <authorList>
            <person name="Goeker M."/>
        </authorList>
    </citation>
    <scope>NUCLEOTIDE SEQUENCE [LARGE SCALE GENOMIC DNA]</scope>
    <source>
        <strain evidence="5 6">DSM 25287</strain>
    </source>
</reference>
<dbReference type="SUPFAM" id="SSF53383">
    <property type="entry name" value="PLP-dependent transferases"/>
    <property type="match status" value="1"/>
</dbReference>
<dbReference type="InterPro" id="IPR050103">
    <property type="entry name" value="Class-III_PLP-dep_AT"/>
</dbReference>
<evidence type="ECO:0000313" key="5">
    <source>
        <dbReference type="EMBL" id="TCO81949.1"/>
    </source>
</evidence>
<dbReference type="NCBIfam" id="NF002874">
    <property type="entry name" value="PRK03244.1"/>
    <property type="match status" value="1"/>
</dbReference>
<dbReference type="InterPro" id="IPR004636">
    <property type="entry name" value="AcOrn/SuccOrn_fam"/>
</dbReference>
<comment type="miscellaneous">
    <text evidence="4">May also have succinyldiaminopimelate aminotransferase activity, thus carrying out the corresponding step in lysine biosynthesis.</text>
</comment>
<dbReference type="InterPro" id="IPR015421">
    <property type="entry name" value="PyrdxlP-dep_Trfase_major"/>
</dbReference>
<dbReference type="Pfam" id="PF00202">
    <property type="entry name" value="Aminotran_3"/>
    <property type="match status" value="1"/>
</dbReference>
<feature type="binding site" evidence="4">
    <location>
        <position position="145"/>
    </location>
    <ligand>
        <name>pyridoxal 5'-phosphate</name>
        <dbReference type="ChEBI" id="CHEBI:597326"/>
    </ligand>
</feature>
<dbReference type="NCBIfam" id="NF002325">
    <property type="entry name" value="PRK01278.1"/>
    <property type="match status" value="1"/>
</dbReference>
<keyword evidence="6" id="KW-1185">Reference proteome</keyword>
<feature type="binding site" evidence="4">
    <location>
        <begin position="111"/>
        <end position="112"/>
    </location>
    <ligand>
        <name>pyridoxal 5'-phosphate</name>
        <dbReference type="ChEBI" id="CHEBI:597326"/>
    </ligand>
</feature>
<comment type="pathway">
    <text evidence="4">Amino-acid biosynthesis; L-arginine biosynthesis; N(2)-acetyl-L-ornithine from L-glutamate: step 4/4.</text>
</comment>
<proteinExistence type="inferred from homology"/>
<evidence type="ECO:0000256" key="4">
    <source>
        <dbReference type="HAMAP-Rule" id="MF_01107"/>
    </source>
</evidence>
<comment type="cofactor">
    <cofactor evidence="4">
        <name>pyridoxal 5'-phosphate</name>
        <dbReference type="ChEBI" id="CHEBI:597326"/>
    </cofactor>
    <text evidence="4">Binds 1 pyridoxal phosphate per subunit.</text>
</comment>
<dbReference type="GO" id="GO:0003992">
    <property type="term" value="F:N2-acetyl-L-ornithine:2-oxoglutarate 5-aminotransferase activity"/>
    <property type="evidence" value="ECO:0007669"/>
    <property type="project" value="UniProtKB-UniRule"/>
</dbReference>
<feature type="binding site" evidence="4">
    <location>
        <position position="148"/>
    </location>
    <ligand>
        <name>N(2)-acetyl-L-ornithine</name>
        <dbReference type="ChEBI" id="CHEBI:57805"/>
    </ligand>
</feature>
<dbReference type="InterPro" id="IPR049704">
    <property type="entry name" value="Aminotrans_3_PPA_site"/>
</dbReference>
<dbReference type="InterPro" id="IPR005814">
    <property type="entry name" value="Aminotrans_3"/>
</dbReference>
<dbReference type="GO" id="GO:0030170">
    <property type="term" value="F:pyridoxal phosphate binding"/>
    <property type="evidence" value="ECO:0007669"/>
    <property type="project" value="InterPro"/>
</dbReference>
<dbReference type="GO" id="GO:0042802">
    <property type="term" value="F:identical protein binding"/>
    <property type="evidence" value="ECO:0007669"/>
    <property type="project" value="TreeGrafter"/>
</dbReference>
<dbReference type="UniPathway" id="UPA00068">
    <property type="reaction ID" value="UER00109"/>
</dbReference>
<dbReference type="RefSeq" id="WP_207922995.1">
    <property type="nucleotide sequence ID" value="NZ_SLWY01000006.1"/>
</dbReference>
<evidence type="ECO:0000256" key="3">
    <source>
        <dbReference type="ARBA" id="ARBA00022898"/>
    </source>
</evidence>
<dbReference type="EC" id="2.6.1.11" evidence="4"/>
<feature type="binding site" evidence="4">
    <location>
        <begin position="230"/>
        <end position="233"/>
    </location>
    <ligand>
        <name>pyridoxal 5'-phosphate</name>
        <dbReference type="ChEBI" id="CHEBI:597326"/>
    </ligand>
</feature>
<keyword evidence="3 4" id="KW-0663">Pyridoxal phosphate</keyword>
<organism evidence="5 6">
    <name type="scientific">Plasticicumulans lactativorans</name>
    <dbReference type="NCBI Taxonomy" id="1133106"/>
    <lineage>
        <taxon>Bacteria</taxon>
        <taxon>Pseudomonadati</taxon>
        <taxon>Pseudomonadota</taxon>
        <taxon>Gammaproteobacteria</taxon>
        <taxon>Candidatus Competibacteraceae</taxon>
        <taxon>Plasticicumulans</taxon>
    </lineage>
</organism>
<dbReference type="GO" id="GO:0005737">
    <property type="term" value="C:cytoplasm"/>
    <property type="evidence" value="ECO:0007669"/>
    <property type="project" value="UniProtKB-SubCell"/>
</dbReference>
<dbReference type="HAMAP" id="MF_01107">
    <property type="entry name" value="ArgD_aminotrans_3"/>
    <property type="match status" value="1"/>
</dbReference>
<dbReference type="Gene3D" id="3.90.1150.10">
    <property type="entry name" value="Aspartate Aminotransferase, domain 1"/>
    <property type="match status" value="1"/>
</dbReference>
<gene>
    <name evidence="4" type="primary">argD</name>
    <name evidence="5" type="ORF">EV699_10643</name>
</gene>
<dbReference type="GO" id="GO:0006526">
    <property type="term" value="P:L-arginine biosynthetic process"/>
    <property type="evidence" value="ECO:0007669"/>
    <property type="project" value="UniProtKB-UniRule"/>
</dbReference>
<dbReference type="PANTHER" id="PTHR11986:SF113">
    <property type="entry name" value="SUCCINYLORNITHINE TRANSAMINASE"/>
    <property type="match status" value="1"/>
</dbReference>
<dbReference type="EMBL" id="SLWY01000006">
    <property type="protein sequence ID" value="TCO81949.1"/>
    <property type="molecule type" value="Genomic_DNA"/>
</dbReference>